<feature type="region of interest" description="Disordered" evidence="2">
    <location>
        <begin position="763"/>
        <end position="789"/>
    </location>
</feature>
<keyword evidence="4" id="KW-1185">Reference proteome</keyword>
<organism evidence="3 4">
    <name type="scientific">Laodelphax striatellus</name>
    <name type="common">Small brown planthopper</name>
    <name type="synonym">Delphax striatella</name>
    <dbReference type="NCBI Taxonomy" id="195883"/>
    <lineage>
        <taxon>Eukaryota</taxon>
        <taxon>Metazoa</taxon>
        <taxon>Ecdysozoa</taxon>
        <taxon>Arthropoda</taxon>
        <taxon>Hexapoda</taxon>
        <taxon>Insecta</taxon>
        <taxon>Pterygota</taxon>
        <taxon>Neoptera</taxon>
        <taxon>Paraneoptera</taxon>
        <taxon>Hemiptera</taxon>
        <taxon>Auchenorrhyncha</taxon>
        <taxon>Fulgoroidea</taxon>
        <taxon>Delphacidae</taxon>
        <taxon>Criomorphinae</taxon>
        <taxon>Laodelphax</taxon>
    </lineage>
</organism>
<evidence type="ECO:0000256" key="1">
    <source>
        <dbReference type="SAM" id="Coils"/>
    </source>
</evidence>
<dbReference type="InterPro" id="IPR006594">
    <property type="entry name" value="LisH"/>
</dbReference>
<dbReference type="SMR" id="A0A482XLY8"/>
<evidence type="ECO:0000313" key="3">
    <source>
        <dbReference type="EMBL" id="RZF46694.1"/>
    </source>
</evidence>
<dbReference type="InParanoid" id="A0A482XLY8"/>
<dbReference type="OrthoDB" id="206339at2759"/>
<feature type="coiled-coil region" evidence="1">
    <location>
        <begin position="443"/>
        <end position="484"/>
    </location>
</feature>
<feature type="region of interest" description="Disordered" evidence="2">
    <location>
        <begin position="177"/>
        <end position="198"/>
    </location>
</feature>
<reference evidence="3 4" key="1">
    <citation type="journal article" date="2017" name="Gigascience">
        <title>Genome sequence of the small brown planthopper, Laodelphax striatellus.</title>
        <authorList>
            <person name="Zhu J."/>
            <person name="Jiang F."/>
            <person name="Wang X."/>
            <person name="Yang P."/>
            <person name="Bao Y."/>
            <person name="Zhao W."/>
            <person name="Wang W."/>
            <person name="Lu H."/>
            <person name="Wang Q."/>
            <person name="Cui N."/>
            <person name="Li J."/>
            <person name="Chen X."/>
            <person name="Luo L."/>
            <person name="Yu J."/>
            <person name="Kang L."/>
            <person name="Cui F."/>
        </authorList>
    </citation>
    <scope>NUCLEOTIDE SEQUENCE [LARGE SCALE GENOMIC DNA]</scope>
    <source>
        <strain evidence="3">Lst14</strain>
    </source>
</reference>
<evidence type="ECO:0000256" key="2">
    <source>
        <dbReference type="SAM" id="MobiDB-lite"/>
    </source>
</evidence>
<keyword evidence="1" id="KW-0175">Coiled coil</keyword>
<name>A0A482XLY8_LAOST</name>
<protein>
    <submittedName>
        <fullName evidence="3">Uncharacterized protein</fullName>
    </submittedName>
</protein>
<sequence length="789" mass="90885">MSLSPRKNKSDHNLSANQFQEKLHTWLRDQGLLSELKGHLRMQMVSALQDGSPSINRQFSISPKIQALTVLIADFFLQQGYTFSLSVLTTEVPFIGQMFTHLSQSSVKEGLENGRLIAERFSARDVEDILETLGMPPGTRMHSEILSLYNHSENRDALLVCIIRSLTFVNSEKSKMNERNTIQNSEHMEERNQNSTSLDDIRNCCDHHTAESPDLWVQEMYRALAHNNVTLSQIDELQNRMRKIHEAEILRVKEEEAAKYSMLIEEKLKRQEEREEFFSEWQQKMRGEIEEKEEKLRVFANELLRQHNEVKEKLAKLEAETEMMKQQEEALKEKMDRSAKELEAKKSEMELEKADIENAYKRLVLFRNNDLEEQRAEKEKLEEERKKDEATQLEGKNLLKWLQDQCSGLLHGGGAHAQNAVEKEDKSLQTVLPTLENQKIMDAEREDDEKAELRERVMRQRRRIDELTTRAADLANQLQDAHASVQLMQPQLQLITPPIAAQPTIRLHPRPAWPVHTGSGEETSFSERLPNSVSRSTQASRITGNVATTNTPTLPTSGGAGNYSRRRTRRTASRSPVAATNHSSDESTTTEEMIEEARQRLRRLENESSQIHQTYHDLRQRLSQDIPPVLSHPEQDRSRNPFNYRSFSSAGQSMITAGRNMLARTNPRTCTVKLDSVLNIRPTYDMFQPRFQHVIIGNGGRNVSPLRQRSLDEDMMLDGDEYLENAHRQSTVLQSVPTQNRNRPLRLNSLRRKVDDRFRTTWVPEEDAVLEKSDEAPQGTTEEQKEASG</sequence>
<comment type="caution">
    <text evidence="3">The sequence shown here is derived from an EMBL/GenBank/DDBJ whole genome shotgun (WGS) entry which is preliminary data.</text>
</comment>
<dbReference type="EMBL" id="QKKF02005739">
    <property type="protein sequence ID" value="RZF46694.1"/>
    <property type="molecule type" value="Genomic_DNA"/>
</dbReference>
<feature type="region of interest" description="Disordered" evidence="2">
    <location>
        <begin position="516"/>
        <end position="595"/>
    </location>
</feature>
<proteinExistence type="predicted"/>
<dbReference type="AlphaFoldDB" id="A0A482XLY8"/>
<gene>
    <name evidence="3" type="ORF">LSTR_LSTR002557</name>
</gene>
<evidence type="ECO:0000313" key="4">
    <source>
        <dbReference type="Proteomes" id="UP000291343"/>
    </source>
</evidence>
<dbReference type="PROSITE" id="PS50896">
    <property type="entry name" value="LISH"/>
    <property type="match status" value="1"/>
</dbReference>
<dbReference type="Proteomes" id="UP000291343">
    <property type="component" value="Unassembled WGS sequence"/>
</dbReference>
<feature type="coiled-coil region" evidence="1">
    <location>
        <begin position="282"/>
        <end position="396"/>
    </location>
</feature>
<accession>A0A482XLY8</accession>
<feature type="compositionally biased region" description="Polar residues" evidence="2">
    <location>
        <begin position="529"/>
        <end position="556"/>
    </location>
</feature>